<gene>
    <name evidence="16" type="ORF">NDU88_001111</name>
</gene>
<keyword evidence="3 12" id="KW-0812">Transmembrane</keyword>
<evidence type="ECO:0000256" key="7">
    <source>
        <dbReference type="ARBA" id="ARBA00023157"/>
    </source>
</evidence>
<dbReference type="Proteomes" id="UP001066276">
    <property type="component" value="Chromosome 12"/>
</dbReference>
<keyword evidence="8" id="KW-0675">Receptor</keyword>
<evidence type="ECO:0000256" key="4">
    <source>
        <dbReference type="ARBA" id="ARBA00022729"/>
    </source>
</evidence>
<dbReference type="GO" id="GO:0009897">
    <property type="term" value="C:external side of plasma membrane"/>
    <property type="evidence" value="ECO:0007669"/>
    <property type="project" value="TreeGrafter"/>
</dbReference>
<comment type="subcellular location">
    <subcellularLocation>
        <location evidence="1">Membrane</location>
        <topology evidence="1">Single-pass type I membrane protein</topology>
    </subcellularLocation>
</comment>
<evidence type="ECO:0000259" key="14">
    <source>
        <dbReference type="PROSITE" id="PS50835"/>
    </source>
</evidence>
<dbReference type="PANTHER" id="PTHR23037:SF35">
    <property type="entry name" value="FIBRONECTIN TYPE-III DOMAIN-CONTAINING PROTEIN"/>
    <property type="match status" value="1"/>
</dbReference>
<sequence length="475" mass="53196">MRAALTCLFVSSLLSTCSGLQERLCPKPVLPSDVQLTPAGVDVNLTCPEDTWEGNANFMWKLGNRTLGTKPPNRLVAGAMLMLKSVRHRDSGNYTCYWNGLRICSIHLMVREILEVPQMSCTRKFPVGVIRCQYNPLHRPSPTTRAVLLVRKGFNTEPKTKPCTYYNSSQRYICLLKLGEGDHASHMVFMCITSMADSQFSTPQMISGYSVIQPDPPVNVMVSPVEGAPRKLIVTWQYPPTWNPSFYKLQFQVKYRAEHSPLVNTALIQLKSSCLIVDALTGRRHVVQVRAQEEFGHGSWSHWSPEAIGVPWTDAGLHEEELQSTVLPPDYSTEDISSYSTEDYNIGDPLNGQPAISRRPTDPAMDQSHLHISQYTFFIAGASLAFGAILFVGIMIRYKKKWLKDSSKGGKLHFVFPFCPQRKMTSEELQPSPNTIPLVSPPSSPISDVPADVSEDPASPDSYDVTNLNYFFFQR</sequence>
<evidence type="ECO:0000256" key="3">
    <source>
        <dbReference type="ARBA" id="ARBA00022692"/>
    </source>
</evidence>
<evidence type="ECO:0008006" key="18">
    <source>
        <dbReference type="Google" id="ProtNLM"/>
    </source>
</evidence>
<comment type="similarity">
    <text evidence="2">Belongs to the type I cytokine receptor family. Type 3 subfamily.</text>
</comment>
<comment type="caution">
    <text evidence="16">The sequence shown here is derived from an EMBL/GenBank/DDBJ whole genome shotgun (WGS) entry which is preliminary data.</text>
</comment>
<accession>A0AAV7KXK5</accession>
<keyword evidence="5 12" id="KW-1133">Transmembrane helix</keyword>
<feature type="region of interest" description="Disordered" evidence="11">
    <location>
        <begin position="426"/>
        <end position="461"/>
    </location>
</feature>
<dbReference type="InterPro" id="IPR013151">
    <property type="entry name" value="Immunoglobulin_dom"/>
</dbReference>
<name>A0AAV7KXK5_PLEWA</name>
<dbReference type="InterPro" id="IPR003530">
    <property type="entry name" value="Hematopoietin_rcpt_L_F3_CS"/>
</dbReference>
<evidence type="ECO:0000256" key="8">
    <source>
        <dbReference type="ARBA" id="ARBA00023170"/>
    </source>
</evidence>
<evidence type="ECO:0000313" key="16">
    <source>
        <dbReference type="EMBL" id="KAJ1080923.1"/>
    </source>
</evidence>
<feature type="chain" id="PRO_5043809686" description="Interleukin-6 receptor subunit alpha" evidence="13">
    <location>
        <begin position="20"/>
        <end position="475"/>
    </location>
</feature>
<evidence type="ECO:0000256" key="9">
    <source>
        <dbReference type="ARBA" id="ARBA00023180"/>
    </source>
</evidence>
<dbReference type="Pfam" id="PF09240">
    <property type="entry name" value="IL6Ra-bind"/>
    <property type="match status" value="1"/>
</dbReference>
<organism evidence="16 17">
    <name type="scientific">Pleurodeles waltl</name>
    <name type="common">Iberian ribbed newt</name>
    <dbReference type="NCBI Taxonomy" id="8319"/>
    <lineage>
        <taxon>Eukaryota</taxon>
        <taxon>Metazoa</taxon>
        <taxon>Chordata</taxon>
        <taxon>Craniata</taxon>
        <taxon>Vertebrata</taxon>
        <taxon>Euteleostomi</taxon>
        <taxon>Amphibia</taxon>
        <taxon>Batrachia</taxon>
        <taxon>Caudata</taxon>
        <taxon>Salamandroidea</taxon>
        <taxon>Salamandridae</taxon>
        <taxon>Pleurodelinae</taxon>
        <taxon>Pleurodeles</taxon>
    </lineage>
</organism>
<feature type="domain" description="Ig-like" evidence="14">
    <location>
        <begin position="26"/>
        <end position="96"/>
    </location>
</feature>
<keyword evidence="7" id="KW-1015">Disulfide bond</keyword>
<dbReference type="SMART" id="SM00060">
    <property type="entry name" value="FN3"/>
    <property type="match status" value="1"/>
</dbReference>
<dbReference type="FunFam" id="2.60.40.10:FF:000136">
    <property type="entry name" value="Ciliary neurotrophic factor receptor alpha"/>
    <property type="match status" value="1"/>
</dbReference>
<dbReference type="InterPro" id="IPR007110">
    <property type="entry name" value="Ig-like_dom"/>
</dbReference>
<feature type="signal peptide" evidence="13">
    <location>
        <begin position="1"/>
        <end position="19"/>
    </location>
</feature>
<dbReference type="Gene3D" id="2.60.40.10">
    <property type="entry name" value="Immunoglobulins"/>
    <property type="match status" value="3"/>
</dbReference>
<keyword evidence="4 13" id="KW-0732">Signal</keyword>
<dbReference type="InterPro" id="IPR015321">
    <property type="entry name" value="TypeI_recpt_CBD"/>
</dbReference>
<dbReference type="InterPro" id="IPR003961">
    <property type="entry name" value="FN3_dom"/>
</dbReference>
<dbReference type="InterPro" id="IPR036179">
    <property type="entry name" value="Ig-like_dom_sf"/>
</dbReference>
<evidence type="ECO:0000256" key="12">
    <source>
        <dbReference type="SAM" id="Phobius"/>
    </source>
</evidence>
<keyword evidence="9" id="KW-0325">Glycoprotein</keyword>
<dbReference type="PROSITE" id="PS50853">
    <property type="entry name" value="FN3"/>
    <property type="match status" value="1"/>
</dbReference>
<dbReference type="PANTHER" id="PTHR23037">
    <property type="entry name" value="CYTOKINE RECEPTOR"/>
    <property type="match status" value="1"/>
</dbReference>
<dbReference type="EMBL" id="JANPWB010000016">
    <property type="protein sequence ID" value="KAJ1080923.1"/>
    <property type="molecule type" value="Genomic_DNA"/>
</dbReference>
<evidence type="ECO:0000259" key="15">
    <source>
        <dbReference type="PROSITE" id="PS50853"/>
    </source>
</evidence>
<evidence type="ECO:0000256" key="5">
    <source>
        <dbReference type="ARBA" id="ARBA00022989"/>
    </source>
</evidence>
<evidence type="ECO:0000256" key="1">
    <source>
        <dbReference type="ARBA" id="ARBA00004479"/>
    </source>
</evidence>
<dbReference type="PROSITE" id="PS50835">
    <property type="entry name" value="IG_LIKE"/>
    <property type="match status" value="1"/>
</dbReference>
<dbReference type="GO" id="GO:0004896">
    <property type="term" value="F:cytokine receptor activity"/>
    <property type="evidence" value="ECO:0007669"/>
    <property type="project" value="InterPro"/>
</dbReference>
<dbReference type="CDD" id="cd00063">
    <property type="entry name" value="FN3"/>
    <property type="match status" value="1"/>
</dbReference>
<proteinExistence type="inferred from homology"/>
<dbReference type="SUPFAM" id="SSF49265">
    <property type="entry name" value="Fibronectin type III"/>
    <property type="match status" value="2"/>
</dbReference>
<dbReference type="Pfam" id="PF00047">
    <property type="entry name" value="ig"/>
    <property type="match status" value="1"/>
</dbReference>
<reference evidence="16" key="1">
    <citation type="journal article" date="2022" name="bioRxiv">
        <title>Sequencing and chromosome-scale assembly of the giantPleurodeles waltlgenome.</title>
        <authorList>
            <person name="Brown T."/>
            <person name="Elewa A."/>
            <person name="Iarovenko S."/>
            <person name="Subramanian E."/>
            <person name="Araus A.J."/>
            <person name="Petzold A."/>
            <person name="Susuki M."/>
            <person name="Suzuki K.-i.T."/>
            <person name="Hayashi T."/>
            <person name="Toyoda A."/>
            <person name="Oliveira C."/>
            <person name="Osipova E."/>
            <person name="Leigh N.D."/>
            <person name="Simon A."/>
            <person name="Yun M.H."/>
        </authorList>
    </citation>
    <scope>NUCLEOTIDE SEQUENCE</scope>
    <source>
        <strain evidence="16">20211129_DDA</strain>
        <tissue evidence="16">Liver</tissue>
    </source>
</reference>
<keyword evidence="6 12" id="KW-0472">Membrane</keyword>
<keyword evidence="17" id="KW-1185">Reference proteome</keyword>
<evidence type="ECO:0000256" key="2">
    <source>
        <dbReference type="ARBA" id="ARBA00010890"/>
    </source>
</evidence>
<evidence type="ECO:0000256" key="13">
    <source>
        <dbReference type="SAM" id="SignalP"/>
    </source>
</evidence>
<evidence type="ECO:0000313" key="17">
    <source>
        <dbReference type="Proteomes" id="UP001066276"/>
    </source>
</evidence>
<evidence type="ECO:0000256" key="11">
    <source>
        <dbReference type="SAM" id="MobiDB-lite"/>
    </source>
</evidence>
<dbReference type="InterPro" id="IPR036116">
    <property type="entry name" value="FN3_sf"/>
</dbReference>
<dbReference type="PROSITE" id="PS01354">
    <property type="entry name" value="HEMATOPO_REC_L_F3"/>
    <property type="match status" value="1"/>
</dbReference>
<feature type="domain" description="Fibronectin type-III" evidence="15">
    <location>
        <begin position="216"/>
        <end position="311"/>
    </location>
</feature>
<dbReference type="InterPro" id="IPR013783">
    <property type="entry name" value="Ig-like_fold"/>
</dbReference>
<protein>
    <recommendedName>
        <fullName evidence="18">Interleukin-6 receptor subunit alpha</fullName>
    </recommendedName>
</protein>
<evidence type="ECO:0000256" key="6">
    <source>
        <dbReference type="ARBA" id="ARBA00023136"/>
    </source>
</evidence>
<evidence type="ECO:0000256" key="10">
    <source>
        <dbReference type="ARBA" id="ARBA00023319"/>
    </source>
</evidence>
<dbReference type="SUPFAM" id="SSF48726">
    <property type="entry name" value="Immunoglobulin"/>
    <property type="match status" value="1"/>
</dbReference>
<dbReference type="AlphaFoldDB" id="A0AAV7KXK5"/>
<keyword evidence="10" id="KW-0393">Immunoglobulin domain</keyword>
<feature type="transmembrane region" description="Helical" evidence="12">
    <location>
        <begin position="375"/>
        <end position="398"/>
    </location>
</feature>